<keyword evidence="2" id="KW-0812">Transmembrane</keyword>
<gene>
    <name evidence="4" type="ORF">CSX01_11745</name>
</gene>
<reference evidence="4 5" key="2">
    <citation type="submission" date="2017-10" db="EMBL/GenBank/DDBJ databases">
        <authorList>
            <person name="Banno H."/>
            <person name="Chua N.-H."/>
        </authorList>
    </citation>
    <scope>NUCLEOTIDE SEQUENCE [LARGE SCALE GENOMIC DNA]</scope>
    <source>
        <strain evidence="4 5">JK626</strain>
    </source>
</reference>
<dbReference type="AlphaFoldDB" id="A0A2G3DT78"/>
<comment type="caution">
    <text evidence="4">The sequence shown here is derived from an EMBL/GenBank/DDBJ whole genome shotgun (WGS) entry which is preliminary data.</text>
</comment>
<reference evidence="4 5" key="1">
    <citation type="submission" date="2017-10" db="EMBL/GenBank/DDBJ databases">
        <title>Resolving the taxonomy of Roseburia spp., Eubacterium rectale and Agathobacter spp. through phylogenomic analysis.</title>
        <authorList>
            <person name="Sheridan P.O."/>
            <person name="Walker A.W."/>
            <person name="Duncan S.H."/>
            <person name="Scott K.P."/>
            <person name="Toole P.W.O."/>
            <person name="Luis P."/>
            <person name="Flint H.J."/>
        </authorList>
    </citation>
    <scope>NUCLEOTIDE SEQUENCE [LARGE SCALE GENOMIC DNA]</scope>
    <source>
        <strain evidence="4 5">JK626</strain>
    </source>
</reference>
<proteinExistence type="predicted"/>
<keyword evidence="2" id="KW-0472">Membrane</keyword>
<feature type="transmembrane region" description="Helical" evidence="2">
    <location>
        <begin position="103"/>
        <end position="122"/>
    </location>
</feature>
<dbReference type="InterPro" id="IPR025874">
    <property type="entry name" value="DZR"/>
</dbReference>
<accession>A0A2G3DT78</accession>
<organism evidence="4 5">
    <name type="scientific">Pseudobutyrivibrio ruminis</name>
    <dbReference type="NCBI Taxonomy" id="46206"/>
    <lineage>
        <taxon>Bacteria</taxon>
        <taxon>Bacillati</taxon>
        <taxon>Bacillota</taxon>
        <taxon>Clostridia</taxon>
        <taxon>Lachnospirales</taxon>
        <taxon>Lachnospiraceae</taxon>
        <taxon>Pseudobutyrivibrio</taxon>
    </lineage>
</organism>
<evidence type="ECO:0000256" key="2">
    <source>
        <dbReference type="SAM" id="Phobius"/>
    </source>
</evidence>
<keyword evidence="2" id="KW-1133">Transmembrane helix</keyword>
<evidence type="ECO:0000259" key="3">
    <source>
        <dbReference type="Pfam" id="PF12773"/>
    </source>
</evidence>
<evidence type="ECO:0000256" key="1">
    <source>
        <dbReference type="SAM" id="MobiDB-lite"/>
    </source>
</evidence>
<dbReference type="Pfam" id="PF12773">
    <property type="entry name" value="DZR"/>
    <property type="match status" value="1"/>
</dbReference>
<evidence type="ECO:0000313" key="4">
    <source>
        <dbReference type="EMBL" id="PHU34232.1"/>
    </source>
</evidence>
<feature type="region of interest" description="Disordered" evidence="1">
    <location>
        <begin position="153"/>
        <end position="173"/>
    </location>
</feature>
<dbReference type="Proteomes" id="UP000225889">
    <property type="component" value="Unassembled WGS sequence"/>
</dbReference>
<protein>
    <recommendedName>
        <fullName evidence="3">DZANK-type domain-containing protein</fullName>
    </recommendedName>
</protein>
<feature type="domain" description="DZANK-type" evidence="3">
    <location>
        <begin position="9"/>
        <end position="54"/>
    </location>
</feature>
<name>A0A2G3DT78_9FIRM</name>
<sequence length="173" mass="19453">MERGYSMRCPSCNAEIEANSKVCQYCGTQISYDMKREQEQLNKVGCPKCGSSNITFEREKQGEVKGKNGSTVVRRTVGLCKDCGYTWYSDGQQREYKKKSSTWLWVLGWIFMFPVPLTILMVRNKNMKPVVKGLIIAAAWIVYFCIGLSGNSETEDGTPGTSIEVTQEDVGNM</sequence>
<dbReference type="EMBL" id="PDYF01000031">
    <property type="protein sequence ID" value="PHU34232.1"/>
    <property type="molecule type" value="Genomic_DNA"/>
</dbReference>
<evidence type="ECO:0000313" key="5">
    <source>
        <dbReference type="Proteomes" id="UP000225889"/>
    </source>
</evidence>
<feature type="transmembrane region" description="Helical" evidence="2">
    <location>
        <begin position="129"/>
        <end position="149"/>
    </location>
</feature>